<sequence>MLHEEYNTQLPLTKTQPLKIPYTPDNKQGATNEQKMCNSYSSSENLFDPSTSPPVSDFMKRLMERHSVYNNVANLSKFTNA</sequence>
<reference evidence="2" key="1">
    <citation type="journal article" date="2020" name="Nature">
        <title>Giant virus diversity and host interactions through global metagenomics.</title>
        <authorList>
            <person name="Schulz F."/>
            <person name="Roux S."/>
            <person name="Paez-Espino D."/>
            <person name="Jungbluth S."/>
            <person name="Walsh D.A."/>
            <person name="Denef V.J."/>
            <person name="McMahon K.D."/>
            <person name="Konstantinidis K.T."/>
            <person name="Eloe-Fadrosh E.A."/>
            <person name="Kyrpides N.C."/>
            <person name="Woyke T."/>
        </authorList>
    </citation>
    <scope>NUCLEOTIDE SEQUENCE</scope>
    <source>
        <strain evidence="2">GVMAG-S-ERX556106-38</strain>
    </source>
</reference>
<name>A0A6C0FCX3_9ZZZZ</name>
<accession>A0A6C0FCX3</accession>
<protein>
    <submittedName>
        <fullName evidence="2">Uncharacterized protein</fullName>
    </submittedName>
</protein>
<dbReference type="EMBL" id="MN738833">
    <property type="protein sequence ID" value="QHT38731.1"/>
    <property type="molecule type" value="Genomic_DNA"/>
</dbReference>
<organism evidence="2">
    <name type="scientific">viral metagenome</name>
    <dbReference type="NCBI Taxonomy" id="1070528"/>
    <lineage>
        <taxon>unclassified sequences</taxon>
        <taxon>metagenomes</taxon>
        <taxon>organismal metagenomes</taxon>
    </lineage>
</organism>
<evidence type="ECO:0000313" key="2">
    <source>
        <dbReference type="EMBL" id="QHT38731.1"/>
    </source>
</evidence>
<feature type="region of interest" description="Disordered" evidence="1">
    <location>
        <begin position="1"/>
        <end position="33"/>
    </location>
</feature>
<feature type="compositionally biased region" description="Polar residues" evidence="1">
    <location>
        <begin position="7"/>
        <end position="16"/>
    </location>
</feature>
<dbReference type="AlphaFoldDB" id="A0A6C0FCX3"/>
<proteinExistence type="predicted"/>
<evidence type="ECO:0000256" key="1">
    <source>
        <dbReference type="SAM" id="MobiDB-lite"/>
    </source>
</evidence>